<organism evidence="1 2">
    <name type="scientific">Gnathostoma spinigerum</name>
    <dbReference type="NCBI Taxonomy" id="75299"/>
    <lineage>
        <taxon>Eukaryota</taxon>
        <taxon>Metazoa</taxon>
        <taxon>Ecdysozoa</taxon>
        <taxon>Nematoda</taxon>
        <taxon>Chromadorea</taxon>
        <taxon>Rhabditida</taxon>
        <taxon>Spirurina</taxon>
        <taxon>Gnathostomatomorpha</taxon>
        <taxon>Gnathostomatoidea</taxon>
        <taxon>Gnathostomatidae</taxon>
        <taxon>Gnathostoma</taxon>
    </lineage>
</organism>
<evidence type="ECO:0008006" key="3">
    <source>
        <dbReference type="Google" id="ProtNLM"/>
    </source>
</evidence>
<reference evidence="1 2" key="1">
    <citation type="submission" date="2024-08" db="EMBL/GenBank/DDBJ databases">
        <title>Gnathostoma spinigerum genome.</title>
        <authorList>
            <person name="Gonzalez-Bertolin B."/>
            <person name="Monzon S."/>
            <person name="Zaballos A."/>
            <person name="Jimenez P."/>
            <person name="Dekumyoy P."/>
            <person name="Varona S."/>
            <person name="Cuesta I."/>
            <person name="Sumanam S."/>
            <person name="Adisakwattana P."/>
            <person name="Gasser R.B."/>
            <person name="Hernandez-Gonzalez A."/>
            <person name="Young N.D."/>
            <person name="Perteguer M.J."/>
        </authorList>
    </citation>
    <scope>NUCLEOTIDE SEQUENCE [LARGE SCALE GENOMIC DNA]</scope>
    <source>
        <strain evidence="1">AL3</strain>
        <tissue evidence="1">Liver</tissue>
    </source>
</reference>
<name>A0ABD6ETZ0_9BILA</name>
<gene>
    <name evidence="1" type="ORF">AB6A40_009699</name>
</gene>
<dbReference type="Proteomes" id="UP001608902">
    <property type="component" value="Unassembled WGS sequence"/>
</dbReference>
<sequence>MVKQTSDETRNSDDHCMRRCSLQHHSVASECNYITAPSETLLDTNVIQSSIDNVIRSFEGNSTTTTHTLSPSHHVEDILLNHSGYVLSTCSDEDSHNGRLTTYTPAQPTISSSDVQSHDVERILRHDSVTMALGIDLQKNGVPSCKGHKMKREWRNVGWFTNAEAMNEVRKREKVSKRKSVVQVNGTKVFYRCNRWRRTNCNYRMFAMYYAPNRISLNESGYHDHSTPNRDFKTSSRNSGAVFEATASSSQQHVLDQLVLNATVNSSHLFNSFEQENVFEPVCLHMILILLNLLWKCSVLT</sequence>
<dbReference type="AlphaFoldDB" id="A0ABD6ETZ0"/>
<evidence type="ECO:0000313" key="1">
    <source>
        <dbReference type="EMBL" id="MFH4982990.1"/>
    </source>
</evidence>
<keyword evidence="2" id="KW-1185">Reference proteome</keyword>
<comment type="caution">
    <text evidence="1">The sequence shown here is derived from an EMBL/GenBank/DDBJ whole genome shotgun (WGS) entry which is preliminary data.</text>
</comment>
<dbReference type="EMBL" id="JBGFUD010010725">
    <property type="protein sequence ID" value="MFH4982990.1"/>
    <property type="molecule type" value="Genomic_DNA"/>
</dbReference>
<proteinExistence type="predicted"/>
<protein>
    <recommendedName>
        <fullName evidence="3">FLYWCH-type domain-containing protein</fullName>
    </recommendedName>
</protein>
<accession>A0ABD6ETZ0</accession>
<evidence type="ECO:0000313" key="2">
    <source>
        <dbReference type="Proteomes" id="UP001608902"/>
    </source>
</evidence>